<feature type="transmembrane region" description="Helical" evidence="7">
    <location>
        <begin position="160"/>
        <end position="180"/>
    </location>
</feature>
<dbReference type="EMBL" id="BAAALT010000238">
    <property type="protein sequence ID" value="GAA1827337.1"/>
    <property type="molecule type" value="Genomic_DNA"/>
</dbReference>
<keyword evidence="2" id="KW-0813">Transport</keyword>
<keyword evidence="5 7" id="KW-1133">Transmembrane helix</keyword>
<dbReference type="Gene3D" id="1.20.1250.20">
    <property type="entry name" value="MFS general substrate transporter like domains"/>
    <property type="match status" value="1"/>
</dbReference>
<evidence type="ECO:0000256" key="4">
    <source>
        <dbReference type="ARBA" id="ARBA00022692"/>
    </source>
</evidence>
<feature type="transmembrane region" description="Helical" evidence="7">
    <location>
        <begin position="257"/>
        <end position="275"/>
    </location>
</feature>
<feature type="domain" description="Major facilitator superfamily (MFS) profile" evidence="8">
    <location>
        <begin position="18"/>
        <end position="420"/>
    </location>
</feature>
<keyword evidence="10" id="KW-1185">Reference proteome</keyword>
<dbReference type="SUPFAM" id="SSF103473">
    <property type="entry name" value="MFS general substrate transporter"/>
    <property type="match status" value="1"/>
</dbReference>
<dbReference type="InterPro" id="IPR036259">
    <property type="entry name" value="MFS_trans_sf"/>
</dbReference>
<dbReference type="RefSeq" id="WP_344138239.1">
    <property type="nucleotide sequence ID" value="NZ_BAAALT010000238.1"/>
</dbReference>
<feature type="transmembrane region" description="Helical" evidence="7">
    <location>
        <begin position="328"/>
        <end position="350"/>
    </location>
</feature>
<keyword evidence="6 7" id="KW-0472">Membrane</keyword>
<dbReference type="CDD" id="cd06173">
    <property type="entry name" value="MFS_MefA_like"/>
    <property type="match status" value="1"/>
</dbReference>
<evidence type="ECO:0000259" key="8">
    <source>
        <dbReference type="PROSITE" id="PS50850"/>
    </source>
</evidence>
<dbReference type="InterPro" id="IPR020846">
    <property type="entry name" value="MFS_dom"/>
</dbReference>
<feature type="transmembrane region" description="Helical" evidence="7">
    <location>
        <begin position="398"/>
        <end position="420"/>
    </location>
</feature>
<dbReference type="PROSITE" id="PS50850">
    <property type="entry name" value="MFS"/>
    <property type="match status" value="1"/>
</dbReference>
<organism evidence="9 10">
    <name type="scientific">Luedemannella flava</name>
    <dbReference type="NCBI Taxonomy" id="349316"/>
    <lineage>
        <taxon>Bacteria</taxon>
        <taxon>Bacillati</taxon>
        <taxon>Actinomycetota</taxon>
        <taxon>Actinomycetes</taxon>
        <taxon>Micromonosporales</taxon>
        <taxon>Micromonosporaceae</taxon>
        <taxon>Luedemannella</taxon>
    </lineage>
</organism>
<reference evidence="9 10" key="1">
    <citation type="journal article" date="2019" name="Int. J. Syst. Evol. Microbiol.">
        <title>The Global Catalogue of Microorganisms (GCM) 10K type strain sequencing project: providing services to taxonomists for standard genome sequencing and annotation.</title>
        <authorList>
            <consortium name="The Broad Institute Genomics Platform"/>
            <consortium name="The Broad Institute Genome Sequencing Center for Infectious Disease"/>
            <person name="Wu L."/>
            <person name="Ma J."/>
        </authorList>
    </citation>
    <scope>NUCLEOTIDE SEQUENCE [LARGE SCALE GENOMIC DNA]</scope>
    <source>
        <strain evidence="9 10">JCM 13250</strain>
    </source>
</reference>
<keyword evidence="3" id="KW-1003">Cell membrane</keyword>
<proteinExistence type="predicted"/>
<evidence type="ECO:0000256" key="6">
    <source>
        <dbReference type="ARBA" id="ARBA00023136"/>
    </source>
</evidence>
<comment type="subcellular location">
    <subcellularLocation>
        <location evidence="1">Cell inner membrane</location>
        <topology evidence="1">Multi-pass membrane protein</topology>
    </subcellularLocation>
</comment>
<keyword evidence="4 7" id="KW-0812">Transmembrane</keyword>
<gene>
    <name evidence="9" type="ORF">GCM10009682_53300</name>
</gene>
<dbReference type="InterPro" id="IPR010290">
    <property type="entry name" value="TM_effector"/>
</dbReference>
<accession>A0ABN2MI50</accession>
<sequence length="458" mass="47948">MRARHLGMDLTPLRTCRDFRLVFVGSGVSSLGSFITYITIPFQVAELTDSPVMVGLLGLVELVPLLFMAFIGGALADFLDRRRLIIYGELAFTLLTAVLLVNAQRDEPHLWVLFVVAGVTTAIDGIQRPAMDSIIPRLVPPEQLAAAGALNSARMNIASLGGPALAGVLLASVGSTWIYAIDLATFAVSLACLAFVRAVPPPPAAERPSLRSVVTGLRYAKSRPELLGTYLVDINAMFFGMPQALYPFVAKNLGGPAVLGLLYAAPSAGALLATLTSRWTGRVHRHGLMVVLAAAAWGLAIVGFGVAAFGPDALTLGLLGDRDGYSGILWLALLFLVLAGAADMISGVFRSVIWNQTIPDRLRGRLAGIEMLSYSIGPTLGNVESGVAARFAGTGGSIVLGGVLCVLGTGALAAALPAFVRYDGREGLARKIAEDEAWAARVAGNALPETPAVTFTAT</sequence>
<feature type="transmembrane region" description="Helical" evidence="7">
    <location>
        <begin position="371"/>
        <end position="392"/>
    </location>
</feature>
<name>A0ABN2MI50_9ACTN</name>
<feature type="transmembrane region" description="Helical" evidence="7">
    <location>
        <begin position="287"/>
        <end position="308"/>
    </location>
</feature>
<dbReference type="Pfam" id="PF05977">
    <property type="entry name" value="MFS_3"/>
    <property type="match status" value="1"/>
</dbReference>
<evidence type="ECO:0000313" key="10">
    <source>
        <dbReference type="Proteomes" id="UP001500218"/>
    </source>
</evidence>
<dbReference type="Proteomes" id="UP001500218">
    <property type="component" value="Unassembled WGS sequence"/>
</dbReference>
<comment type="caution">
    <text evidence="9">The sequence shown here is derived from an EMBL/GenBank/DDBJ whole genome shotgun (WGS) entry which is preliminary data.</text>
</comment>
<dbReference type="PANTHER" id="PTHR23513">
    <property type="entry name" value="INTEGRAL MEMBRANE EFFLUX PROTEIN-RELATED"/>
    <property type="match status" value="1"/>
</dbReference>
<feature type="transmembrane region" description="Helical" evidence="7">
    <location>
        <begin position="52"/>
        <end position="72"/>
    </location>
</feature>
<evidence type="ECO:0000256" key="2">
    <source>
        <dbReference type="ARBA" id="ARBA00022448"/>
    </source>
</evidence>
<evidence type="ECO:0000256" key="3">
    <source>
        <dbReference type="ARBA" id="ARBA00022475"/>
    </source>
</evidence>
<evidence type="ECO:0000313" key="9">
    <source>
        <dbReference type="EMBL" id="GAA1827337.1"/>
    </source>
</evidence>
<evidence type="ECO:0000256" key="7">
    <source>
        <dbReference type="SAM" id="Phobius"/>
    </source>
</evidence>
<feature type="transmembrane region" description="Helical" evidence="7">
    <location>
        <begin position="21"/>
        <end position="40"/>
    </location>
</feature>
<dbReference type="PANTHER" id="PTHR23513:SF9">
    <property type="entry name" value="ENTEROBACTIN EXPORTER ENTS"/>
    <property type="match status" value="1"/>
</dbReference>
<evidence type="ECO:0000256" key="1">
    <source>
        <dbReference type="ARBA" id="ARBA00004429"/>
    </source>
</evidence>
<protein>
    <submittedName>
        <fullName evidence="9">MFS transporter</fullName>
    </submittedName>
</protein>
<evidence type="ECO:0000256" key="5">
    <source>
        <dbReference type="ARBA" id="ARBA00022989"/>
    </source>
</evidence>